<gene>
    <name evidence="10" type="primary">arsM</name>
    <name evidence="10" type="ORF">HXX08_23655</name>
</gene>
<dbReference type="InterPro" id="IPR026669">
    <property type="entry name" value="Arsenite_MeTrfase-like"/>
</dbReference>
<evidence type="ECO:0000256" key="7">
    <source>
        <dbReference type="ARBA" id="ARBA00047943"/>
    </source>
</evidence>
<reference evidence="10 11" key="1">
    <citation type="submission" date="2020-06" db="EMBL/GenBank/DDBJ databases">
        <title>Anoxygenic phototrophic Chloroflexota member uses a Type I reaction center.</title>
        <authorList>
            <person name="Tsuji J.M."/>
            <person name="Shaw N.A."/>
            <person name="Nagashima S."/>
            <person name="Venkiteswaran J."/>
            <person name="Schiff S.L."/>
            <person name="Hanada S."/>
            <person name="Tank M."/>
            <person name="Neufeld J.D."/>
        </authorList>
    </citation>
    <scope>NUCLEOTIDE SEQUENCE [LARGE SCALE GENOMIC DNA]</scope>
    <source>
        <strain evidence="10">L227-S17</strain>
    </source>
</reference>
<comment type="similarity">
    <text evidence="3">Belongs to the methyltransferase superfamily. Arsenite methyltransferase family.</text>
</comment>
<keyword evidence="2" id="KW-0949">S-adenosyl-L-methionine</keyword>
<dbReference type="InterPro" id="IPR025714">
    <property type="entry name" value="Methyltranfer_dom"/>
</dbReference>
<protein>
    <recommendedName>
        <fullName evidence="5">Arsenite methyltransferase</fullName>
        <ecNumber evidence="4">2.1.1.137</ecNumber>
    </recommendedName>
</protein>
<evidence type="ECO:0000256" key="6">
    <source>
        <dbReference type="ARBA" id="ARBA00047941"/>
    </source>
</evidence>
<evidence type="ECO:0000259" key="9">
    <source>
        <dbReference type="Pfam" id="PF13847"/>
    </source>
</evidence>
<keyword evidence="10" id="KW-0489">Methyltransferase</keyword>
<evidence type="ECO:0000256" key="8">
    <source>
        <dbReference type="ARBA" id="ARBA00048428"/>
    </source>
</evidence>
<dbReference type="SUPFAM" id="SSF53335">
    <property type="entry name" value="S-adenosyl-L-methionine-dependent methyltransferases"/>
    <property type="match status" value="1"/>
</dbReference>
<evidence type="ECO:0000313" key="10">
    <source>
        <dbReference type="EMBL" id="NWJ48867.1"/>
    </source>
</evidence>
<dbReference type="EMBL" id="JACATZ010000003">
    <property type="protein sequence ID" value="NWJ48867.1"/>
    <property type="molecule type" value="Genomic_DNA"/>
</dbReference>
<dbReference type="PANTHER" id="PTHR43675:SF8">
    <property type="entry name" value="ARSENITE METHYLTRANSFERASE"/>
    <property type="match status" value="1"/>
</dbReference>
<dbReference type="Proteomes" id="UP000521676">
    <property type="component" value="Unassembled WGS sequence"/>
</dbReference>
<dbReference type="Gene3D" id="3.40.50.150">
    <property type="entry name" value="Vaccinia Virus protein VP39"/>
    <property type="match status" value="1"/>
</dbReference>
<dbReference type="PANTHER" id="PTHR43675">
    <property type="entry name" value="ARSENITE METHYLTRANSFERASE"/>
    <property type="match status" value="1"/>
</dbReference>
<comment type="catalytic activity">
    <reaction evidence="6">
        <text>arsenic triglutathione + [thioredoxin]-dithiol + S-adenosyl-L-methionine + 2 H2O = methylarsonous acid + [thioredoxin]-disulfide + 3 glutathione + S-adenosyl-L-homocysteine + H(+)</text>
        <dbReference type="Rhea" id="RHEA:69460"/>
        <dbReference type="Rhea" id="RHEA-COMP:10698"/>
        <dbReference type="Rhea" id="RHEA-COMP:10700"/>
        <dbReference type="ChEBI" id="CHEBI:15377"/>
        <dbReference type="ChEBI" id="CHEBI:15378"/>
        <dbReference type="ChEBI" id="CHEBI:17826"/>
        <dbReference type="ChEBI" id="CHEBI:29950"/>
        <dbReference type="ChEBI" id="CHEBI:50058"/>
        <dbReference type="ChEBI" id="CHEBI:57856"/>
        <dbReference type="ChEBI" id="CHEBI:57925"/>
        <dbReference type="ChEBI" id="CHEBI:59789"/>
        <dbReference type="ChEBI" id="CHEBI:183640"/>
        <dbReference type="EC" id="2.1.1.137"/>
    </reaction>
</comment>
<comment type="caution">
    <text evidence="10">The sequence shown here is derived from an EMBL/GenBank/DDBJ whole genome shotgun (WGS) entry which is preliminary data.</text>
</comment>
<feature type="domain" description="Methyltransferase" evidence="9">
    <location>
        <begin position="82"/>
        <end position="234"/>
    </location>
</feature>
<name>A0A8T7M9N5_9CHLR</name>
<dbReference type="InterPro" id="IPR029063">
    <property type="entry name" value="SAM-dependent_MTases_sf"/>
</dbReference>
<dbReference type="AlphaFoldDB" id="A0A8T7M9N5"/>
<evidence type="ECO:0000256" key="1">
    <source>
        <dbReference type="ARBA" id="ARBA00022679"/>
    </source>
</evidence>
<comment type="catalytic activity">
    <reaction evidence="7">
        <text>arsenic triglutathione + 2 [thioredoxin]-dithiol + 2 S-adenosyl-L-methionine + H2O = dimethylarsinous acid + 2 [thioredoxin]-disulfide + 3 glutathione + 2 S-adenosyl-L-homocysteine + 2 H(+)</text>
        <dbReference type="Rhea" id="RHEA:69464"/>
        <dbReference type="Rhea" id="RHEA-COMP:10698"/>
        <dbReference type="Rhea" id="RHEA-COMP:10700"/>
        <dbReference type="ChEBI" id="CHEBI:15377"/>
        <dbReference type="ChEBI" id="CHEBI:15378"/>
        <dbReference type="ChEBI" id="CHEBI:23808"/>
        <dbReference type="ChEBI" id="CHEBI:29950"/>
        <dbReference type="ChEBI" id="CHEBI:50058"/>
        <dbReference type="ChEBI" id="CHEBI:57856"/>
        <dbReference type="ChEBI" id="CHEBI:57925"/>
        <dbReference type="ChEBI" id="CHEBI:59789"/>
        <dbReference type="ChEBI" id="CHEBI:183640"/>
        <dbReference type="EC" id="2.1.1.137"/>
    </reaction>
</comment>
<dbReference type="EC" id="2.1.1.137" evidence="4"/>
<evidence type="ECO:0000313" key="11">
    <source>
        <dbReference type="Proteomes" id="UP000521676"/>
    </source>
</evidence>
<dbReference type="GO" id="GO:0030791">
    <property type="term" value="F:arsenite methyltransferase activity"/>
    <property type="evidence" value="ECO:0007669"/>
    <property type="project" value="UniProtKB-EC"/>
</dbReference>
<proteinExistence type="inferred from homology"/>
<evidence type="ECO:0000256" key="2">
    <source>
        <dbReference type="ARBA" id="ARBA00022691"/>
    </source>
</evidence>
<comment type="catalytic activity">
    <reaction evidence="8">
        <text>arsenic triglutathione + 3 [thioredoxin]-dithiol + 3 S-adenosyl-L-methionine = trimethylarsine + 3 [thioredoxin]-disulfide + 3 glutathione + 3 S-adenosyl-L-homocysteine + 3 H(+)</text>
        <dbReference type="Rhea" id="RHEA:69432"/>
        <dbReference type="Rhea" id="RHEA-COMP:10698"/>
        <dbReference type="Rhea" id="RHEA-COMP:10700"/>
        <dbReference type="ChEBI" id="CHEBI:15378"/>
        <dbReference type="ChEBI" id="CHEBI:27130"/>
        <dbReference type="ChEBI" id="CHEBI:29950"/>
        <dbReference type="ChEBI" id="CHEBI:50058"/>
        <dbReference type="ChEBI" id="CHEBI:57856"/>
        <dbReference type="ChEBI" id="CHEBI:57925"/>
        <dbReference type="ChEBI" id="CHEBI:59789"/>
        <dbReference type="ChEBI" id="CHEBI:183640"/>
        <dbReference type="EC" id="2.1.1.137"/>
    </reaction>
</comment>
<dbReference type="CDD" id="cd02440">
    <property type="entry name" value="AdoMet_MTases"/>
    <property type="match status" value="1"/>
</dbReference>
<evidence type="ECO:0000256" key="3">
    <source>
        <dbReference type="ARBA" id="ARBA00034487"/>
    </source>
</evidence>
<dbReference type="NCBIfam" id="NF008823">
    <property type="entry name" value="PRK11873.1"/>
    <property type="match status" value="1"/>
</dbReference>
<dbReference type="GO" id="GO:0032259">
    <property type="term" value="P:methylation"/>
    <property type="evidence" value="ECO:0007669"/>
    <property type="project" value="UniProtKB-KW"/>
</dbReference>
<keyword evidence="1" id="KW-0808">Transferase</keyword>
<accession>A0A8T7M9N5</accession>
<evidence type="ECO:0000256" key="4">
    <source>
        <dbReference type="ARBA" id="ARBA00034521"/>
    </source>
</evidence>
<organism evidence="10 11">
    <name type="scientific">Candidatus Chlorohelix allophototropha</name>
    <dbReference type="NCBI Taxonomy" id="3003348"/>
    <lineage>
        <taxon>Bacteria</taxon>
        <taxon>Bacillati</taxon>
        <taxon>Chloroflexota</taxon>
        <taxon>Chloroflexia</taxon>
        <taxon>Candidatus Chloroheliales</taxon>
        <taxon>Candidatus Chloroheliaceae</taxon>
        <taxon>Candidatus Chlorohelix</taxon>
    </lineage>
</organism>
<dbReference type="Pfam" id="PF13847">
    <property type="entry name" value="Methyltransf_31"/>
    <property type="match status" value="1"/>
</dbReference>
<sequence length="285" mass="30266">MTTQDNKAITEAVRSRYSSIALTVLDTQSSSSCCDSSCCSDTGSVNTISDRIYEIDQLDGLPLKSKLASLGCGNPTALAELKAGETVLDLGSGGGIDVLLSARRGGATGFVYGLDMTDAMLELAHQNAAEAGAQNVKFLKGDIAAIPLPDNTVDVIISNCVVNLAADKQPVLREAFRVLKPGGRFAISDIVIHKGLPEWLVDDTAFRRDLSSWAGCIAGALTDTEYLKYLATAGFVEANLEVTRRYSLADLGTPLPEWVASLGDELSNDLVNRFASTFVRATKPL</sequence>
<evidence type="ECO:0000256" key="5">
    <source>
        <dbReference type="ARBA" id="ARBA00034545"/>
    </source>
</evidence>